<feature type="compositionally biased region" description="Low complexity" evidence="2">
    <location>
        <begin position="616"/>
        <end position="636"/>
    </location>
</feature>
<dbReference type="GeneID" id="39873981"/>
<feature type="coiled-coil region" evidence="1">
    <location>
        <begin position="765"/>
        <end position="792"/>
    </location>
</feature>
<proteinExistence type="predicted"/>
<keyword evidence="3" id="KW-0472">Membrane</keyword>
<organism evidence="4 5">
    <name type="scientific">Babesia ovata</name>
    <dbReference type="NCBI Taxonomy" id="189622"/>
    <lineage>
        <taxon>Eukaryota</taxon>
        <taxon>Sar</taxon>
        <taxon>Alveolata</taxon>
        <taxon>Apicomplexa</taxon>
        <taxon>Aconoidasida</taxon>
        <taxon>Piroplasmida</taxon>
        <taxon>Babesiidae</taxon>
        <taxon>Babesia</taxon>
    </lineage>
</organism>
<evidence type="ECO:0000313" key="5">
    <source>
        <dbReference type="Proteomes" id="UP000236319"/>
    </source>
</evidence>
<feature type="compositionally biased region" description="Gly residues" evidence="2">
    <location>
        <begin position="555"/>
        <end position="566"/>
    </location>
</feature>
<evidence type="ECO:0000256" key="2">
    <source>
        <dbReference type="SAM" id="MobiDB-lite"/>
    </source>
</evidence>
<feature type="compositionally biased region" description="Pro residues" evidence="2">
    <location>
        <begin position="532"/>
        <end position="548"/>
    </location>
</feature>
<keyword evidence="3" id="KW-0812">Transmembrane</keyword>
<feature type="region of interest" description="Disordered" evidence="2">
    <location>
        <begin position="378"/>
        <end position="649"/>
    </location>
</feature>
<keyword evidence="3" id="KW-1133">Transmembrane helix</keyword>
<feature type="compositionally biased region" description="Pro residues" evidence="2">
    <location>
        <begin position="573"/>
        <end position="583"/>
    </location>
</feature>
<feature type="compositionally biased region" description="Polar residues" evidence="2">
    <location>
        <begin position="606"/>
        <end position="615"/>
    </location>
</feature>
<dbReference type="OrthoDB" id="425925at2759"/>
<comment type="caution">
    <text evidence="4">The sequence shown here is derived from an EMBL/GenBank/DDBJ whole genome shotgun (WGS) entry which is preliminary data.</text>
</comment>
<feature type="compositionally biased region" description="Low complexity" evidence="2">
    <location>
        <begin position="499"/>
        <end position="510"/>
    </location>
</feature>
<feature type="compositionally biased region" description="Low complexity" evidence="2">
    <location>
        <begin position="461"/>
        <end position="476"/>
    </location>
</feature>
<dbReference type="EMBL" id="BDSA01000002">
    <property type="protein sequence ID" value="GBE60211.1"/>
    <property type="molecule type" value="Genomic_DNA"/>
</dbReference>
<protein>
    <submittedName>
        <fullName evidence="4">Ribosome binding protein</fullName>
    </submittedName>
</protein>
<feature type="compositionally biased region" description="Polar residues" evidence="2">
    <location>
        <begin position="448"/>
        <end position="460"/>
    </location>
</feature>
<feature type="compositionally biased region" description="Gly residues" evidence="2">
    <location>
        <begin position="637"/>
        <end position="647"/>
    </location>
</feature>
<feature type="coiled-coil region" evidence="1">
    <location>
        <begin position="2043"/>
        <end position="2071"/>
    </location>
</feature>
<accession>A0A2H6KB41</accession>
<feature type="compositionally biased region" description="Gly residues" evidence="2">
    <location>
        <begin position="586"/>
        <end position="602"/>
    </location>
</feature>
<evidence type="ECO:0000313" key="4">
    <source>
        <dbReference type="EMBL" id="GBE60211.1"/>
    </source>
</evidence>
<evidence type="ECO:0000256" key="3">
    <source>
        <dbReference type="SAM" id="Phobius"/>
    </source>
</evidence>
<name>A0A2H6KB41_9APIC</name>
<dbReference type="Proteomes" id="UP000236319">
    <property type="component" value="Unassembled WGS sequence"/>
</dbReference>
<reference evidence="4 5" key="1">
    <citation type="journal article" date="2017" name="BMC Genomics">
        <title>Whole-genome assembly of Babesia ovata and comparative genomics between closely related pathogens.</title>
        <authorList>
            <person name="Yamagishi J."/>
            <person name="Asada M."/>
            <person name="Hakimi H."/>
            <person name="Tanaka T.Q."/>
            <person name="Sugimoto C."/>
            <person name="Kawazu S."/>
        </authorList>
    </citation>
    <scope>NUCLEOTIDE SEQUENCE [LARGE SCALE GENOMIC DNA]</scope>
    <source>
        <strain evidence="4 5">Miyake</strain>
    </source>
</reference>
<dbReference type="VEuPathDB" id="PiroplasmaDB:BOVATA_017040"/>
<feature type="transmembrane region" description="Helical" evidence="3">
    <location>
        <begin position="1468"/>
        <end position="1489"/>
    </location>
</feature>
<feature type="compositionally biased region" description="Pro residues" evidence="2">
    <location>
        <begin position="384"/>
        <end position="409"/>
    </location>
</feature>
<sequence>MVAHGIPLNTLKDCLMFLGWLHKNQNNVQDQVASELFKRIDTYYNNPGFEVLLPGSLDGFLRHVSELYGQISTSATLSDYKNKNPDDVVKAFSECLPKVHAAFSLLLFHVDTNYGGVGGGRWAELFMKQSGGLLGNGLQTFFTATADITGIIDGGFETGELNDVQGKTLARNLDLALTRYTLTPDVFTSVLFNNLVKDDWHKLDAGNVLLLLWAFCGYVEEHQKDDSGLKIKLEAELRSRGMCFKWEKLVAHCKTLKVSLNKLFGGDDEFSYKPFTTSGRAFTATALKPEAFAEAFEKWFEKHWEQITGALGEIKESVADLESDPNDFSPETIYSYGIVLNKGQKNKWTVGLTSLFGVLETLGNEHSGGLKTLKEILGGEKCPVTPPKLRPRQPPAPRPPRPAPPPLRPAKPFTPTDSARPVATKTEAAKPVATKTEAAKPVSAKPPMSSNRNNGQNQGHSPTSPVVTSTASTTSSGDQGDPGPAGPSGGKGDTGLKWPPGAGSSTSSPARDTSGNQGVQTQPDGKPGSPAHFPPPSPPAPPPLPGPRGIPGHPDVGGAGSKGGDVSGQQPGLHPPTVSPRPPGASGSGSGAAGGQGTGQQGGRDVSQQVTQNGIQPTSQGTGQATSSVGTTSAGSVPGGGVGGSGGIKLPFDVEVAKKRLQQQYDQRIRDADMFVKTLDRMTNNVKQRREQRQKKLAAQRKRQRWRAQQYYDPKDFTRAPHSAMHYAPMALDGMDMSNESSSDPAQEWYLQHWDKGKLAEQFRKETEQREQEKFERNLEEAKRIVLQQQNDSWIARELQDDDLGDVVPYTSIITPPPDPQYFDQLIPIAVRRSGSVIDSPPPETDDPVLPTTGDLNDWDIHDIQPHPDAVESALIGIDPYSDVKDDGLVFEKIYRQSDTKQDYVDLHIDVRKPIVQDPVHDLNYDPYANTEDILQKELEYSAQQYDADKGFSGLPNTNFDLDFAPSRPGVQGYTDSGIPRDDPRKPYDQNIPAFATPDQCANPWYVAPASSTTVTPTPSPPPASDLLPPPKTVREMLCWLVGMTQYGYVGKIKERIKDILEDINNDFSQLSDALEVTGRPSQLTAAHVTAKLTEACHYAANVLHRIKHKDISQATSIPDFSSEYSKLHYSDDPACLLCQLRDYTYACYHQLEFLRSQCSRDQSHGGWKDCNYGLYVNVSDSPLQAFLTDGPDSKFETHPFDPCDICRKSRINMGFTKEDLPEDNLEGQHIYTVLSPTCGGDDPLLTLSSYLNCLTRRTPRTTGELVSFFHNFGHVLHNAPSDMSKLSSALSTAHRHCPDWDCLRDANLQAIRDLRGPAPPNSIHDHDKDHLKTLSTLLGCDITNAKCPQHFTPITYRAYALYSLSFAHHYLSWAVYLPDRLWESMLKLRDDLEKLQCQDSKAKALHQCDKALPLLYSHGLTPPEGTTQPSLTCYDVIAKLKEVVNGKPIASLMTAMDTFLYGIREPFIFTIAALWLIATLYILHSLLYRMDVLRIRSHLLTTRASHLIDVKALLAGSRRMLSLYMDHLGNWKSAASDVISKAEGKCDEILKKVQTDKGSPGPIFKEAKTLQDKGKDLLKAAKSAKEAVELKVTEALKAVVKMDTDLKKDLKSVKKQIKEGIKDVITDLGVDSLDQKVIKDLGTLKQRIEGLKSKVEDNSNSLVKGELDKLGTAKIELDKVTGNPNGSIQTAVNGLEEKFNEHIKTPLTQAVGEVDKAIETLGGTFKDTGDLKTFDKIFEHIKKQVGEIKGKAKANTHGGSGLLGIAGAIKNYADAFSGEDEFNKRVQGWLDAIWGNDTDGKNNHKLQDWLKAWIGQKGVHLSSLQLRVLGNEQIDTVRGPIIHQIKGQFENDAGKAAGEKVTQHRNGNSIQKDVEAVKEGCKYFVSQLDDRFKTGKQIAEQIAKAVESDVTGKFTYGSIKQEHITPLIEATMIALRTTVHQVASEIDSILLSDYRMDKGKRSIATALDEALDATKKLDDQLNKATTPYPHDPNVSPAKAVDSKLGEVRDFVKESELTENFKTVKHELAEQVKNLPFAVDTFNKSAEDQIREAAKRAIKEAAEKIEMDKSNQQVNLKTMPQFDTLFSKIMHTDDGLEPQIQALLEKHIG</sequence>
<dbReference type="RefSeq" id="XP_028866454.1">
    <property type="nucleotide sequence ID" value="XM_029010621.1"/>
</dbReference>
<feature type="compositionally biased region" description="Polar residues" evidence="2">
    <location>
        <begin position="511"/>
        <end position="523"/>
    </location>
</feature>
<keyword evidence="1" id="KW-0175">Coiled coil</keyword>
<keyword evidence="5" id="KW-1185">Reference proteome</keyword>
<gene>
    <name evidence="4" type="ORF">BOVATA_017040</name>
</gene>
<evidence type="ECO:0000256" key="1">
    <source>
        <dbReference type="SAM" id="Coils"/>
    </source>
</evidence>